<dbReference type="InterPro" id="IPR001245">
    <property type="entry name" value="Ser-Thr/Tyr_kinase_cat_dom"/>
</dbReference>
<keyword evidence="4" id="KW-0067">ATP-binding</keyword>
<evidence type="ECO:0000313" key="7">
    <source>
        <dbReference type="Proteomes" id="UP000294933"/>
    </source>
</evidence>
<dbReference type="Pfam" id="PF07714">
    <property type="entry name" value="PK_Tyr_Ser-Thr"/>
    <property type="match status" value="1"/>
</dbReference>
<proteinExistence type="predicted"/>
<evidence type="ECO:0000256" key="3">
    <source>
        <dbReference type="ARBA" id="ARBA00022777"/>
    </source>
</evidence>
<organism evidence="6 7">
    <name type="scientific">Rickenella mellea</name>
    <dbReference type="NCBI Taxonomy" id="50990"/>
    <lineage>
        <taxon>Eukaryota</taxon>
        <taxon>Fungi</taxon>
        <taxon>Dikarya</taxon>
        <taxon>Basidiomycota</taxon>
        <taxon>Agaricomycotina</taxon>
        <taxon>Agaricomycetes</taxon>
        <taxon>Hymenochaetales</taxon>
        <taxon>Rickenellaceae</taxon>
        <taxon>Rickenella</taxon>
    </lineage>
</organism>
<sequence>MLTRFINKLFIERYAQLLDRGDLSPSQRSTLMRALTRLAKLTACYPDSLILSGIRRTCMDPVAGGGFADIWKGHLNSNCVAMKALRIYNRSVREKALKEFCHEAIIWRQLKHPNILPFHGVFKGDHNFDRLCLISPWMDAGNVMDYLRNNPNSHRLSLLADVLSGLSYLHYFEPPIIHGDLKGANIFVTPFHTACLGDFGLSRFRDSHESTFGTTTGHTTGTLRWQAPELFDCLDDGRTTHPSAESDVYSFGCVCLELMTGKPPFSEISRDGAVVKAIMNKQTPQRPSEDLQDLGLDDNLWLLMTECWDYDPSRRPGVGTLL</sequence>
<dbReference type="InterPro" id="IPR008271">
    <property type="entry name" value="Ser/Thr_kinase_AS"/>
</dbReference>
<feature type="non-terminal residue" evidence="6">
    <location>
        <position position="322"/>
    </location>
</feature>
<keyword evidence="1" id="KW-0808">Transferase</keyword>
<evidence type="ECO:0000259" key="5">
    <source>
        <dbReference type="PROSITE" id="PS50011"/>
    </source>
</evidence>
<dbReference type="Gene3D" id="1.10.510.10">
    <property type="entry name" value="Transferase(Phosphotransferase) domain 1"/>
    <property type="match status" value="1"/>
</dbReference>
<dbReference type="AlphaFoldDB" id="A0A4Y7QAX5"/>
<dbReference type="InterPro" id="IPR051681">
    <property type="entry name" value="Ser/Thr_Kinases-Pseudokinases"/>
</dbReference>
<evidence type="ECO:0000256" key="2">
    <source>
        <dbReference type="ARBA" id="ARBA00022741"/>
    </source>
</evidence>
<dbReference type="PANTHER" id="PTHR44329">
    <property type="entry name" value="SERINE/THREONINE-PROTEIN KINASE TNNI3K-RELATED"/>
    <property type="match status" value="1"/>
</dbReference>
<dbReference type="PROSITE" id="PS50011">
    <property type="entry name" value="PROTEIN_KINASE_DOM"/>
    <property type="match status" value="1"/>
</dbReference>
<feature type="domain" description="Protein kinase" evidence="5">
    <location>
        <begin position="56"/>
        <end position="322"/>
    </location>
</feature>
<dbReference type="GO" id="GO:0004674">
    <property type="term" value="F:protein serine/threonine kinase activity"/>
    <property type="evidence" value="ECO:0007669"/>
    <property type="project" value="TreeGrafter"/>
</dbReference>
<keyword evidence="3 6" id="KW-0418">Kinase</keyword>
<reference evidence="6 7" key="1">
    <citation type="submission" date="2018-06" db="EMBL/GenBank/DDBJ databases">
        <title>A transcriptomic atlas of mushroom development highlights an independent origin of complex multicellularity.</title>
        <authorList>
            <consortium name="DOE Joint Genome Institute"/>
            <person name="Krizsan K."/>
            <person name="Almasi E."/>
            <person name="Merenyi Z."/>
            <person name="Sahu N."/>
            <person name="Viragh M."/>
            <person name="Koszo T."/>
            <person name="Mondo S."/>
            <person name="Kiss B."/>
            <person name="Balint B."/>
            <person name="Kues U."/>
            <person name="Barry K."/>
            <person name="Hegedus J.C."/>
            <person name="Henrissat B."/>
            <person name="Johnson J."/>
            <person name="Lipzen A."/>
            <person name="Ohm R."/>
            <person name="Nagy I."/>
            <person name="Pangilinan J."/>
            <person name="Yan J."/>
            <person name="Xiong Y."/>
            <person name="Grigoriev I.V."/>
            <person name="Hibbett D.S."/>
            <person name="Nagy L.G."/>
        </authorList>
    </citation>
    <scope>NUCLEOTIDE SEQUENCE [LARGE SCALE GENOMIC DNA]</scope>
    <source>
        <strain evidence="6 7">SZMC22713</strain>
    </source>
</reference>
<protein>
    <submittedName>
        <fullName evidence="6">Kinase-like protein</fullName>
    </submittedName>
</protein>
<dbReference type="EMBL" id="ML170167">
    <property type="protein sequence ID" value="TDL24388.1"/>
    <property type="molecule type" value="Genomic_DNA"/>
</dbReference>
<dbReference type="SUPFAM" id="SSF56112">
    <property type="entry name" value="Protein kinase-like (PK-like)"/>
    <property type="match status" value="1"/>
</dbReference>
<evidence type="ECO:0000313" key="6">
    <source>
        <dbReference type="EMBL" id="TDL24388.1"/>
    </source>
</evidence>
<dbReference type="PROSITE" id="PS00108">
    <property type="entry name" value="PROTEIN_KINASE_ST"/>
    <property type="match status" value="1"/>
</dbReference>
<dbReference type="Proteomes" id="UP000294933">
    <property type="component" value="Unassembled WGS sequence"/>
</dbReference>
<accession>A0A4Y7QAX5</accession>
<keyword evidence="7" id="KW-1185">Reference proteome</keyword>
<dbReference type="SMART" id="SM00220">
    <property type="entry name" value="S_TKc"/>
    <property type="match status" value="1"/>
</dbReference>
<gene>
    <name evidence="6" type="ORF">BD410DRAFT_719978</name>
</gene>
<dbReference type="VEuPathDB" id="FungiDB:BD410DRAFT_719978"/>
<dbReference type="OrthoDB" id="346907at2759"/>
<evidence type="ECO:0000256" key="4">
    <source>
        <dbReference type="ARBA" id="ARBA00022840"/>
    </source>
</evidence>
<evidence type="ECO:0000256" key="1">
    <source>
        <dbReference type="ARBA" id="ARBA00022679"/>
    </source>
</evidence>
<dbReference type="GO" id="GO:0005524">
    <property type="term" value="F:ATP binding"/>
    <property type="evidence" value="ECO:0007669"/>
    <property type="project" value="UniProtKB-KW"/>
</dbReference>
<name>A0A4Y7QAX5_9AGAM</name>
<dbReference type="PANTHER" id="PTHR44329:SF288">
    <property type="entry name" value="MITOGEN-ACTIVATED PROTEIN KINASE KINASE KINASE 20"/>
    <property type="match status" value="1"/>
</dbReference>
<keyword evidence="2" id="KW-0547">Nucleotide-binding</keyword>
<dbReference type="InterPro" id="IPR000719">
    <property type="entry name" value="Prot_kinase_dom"/>
</dbReference>
<dbReference type="InterPro" id="IPR011009">
    <property type="entry name" value="Kinase-like_dom_sf"/>
</dbReference>
<dbReference type="STRING" id="50990.A0A4Y7QAX5"/>